<dbReference type="VEuPathDB" id="FungiDB:FUN_010015"/>
<evidence type="ECO:0000313" key="2">
    <source>
        <dbReference type="Proteomes" id="UP000234323"/>
    </source>
</evidence>
<dbReference type="VEuPathDB" id="FungiDB:RhiirA1_402196"/>
<organism evidence="1 2">
    <name type="scientific">Rhizophagus irregularis</name>
    <dbReference type="NCBI Taxonomy" id="588596"/>
    <lineage>
        <taxon>Eukaryota</taxon>
        <taxon>Fungi</taxon>
        <taxon>Fungi incertae sedis</taxon>
        <taxon>Mucoromycota</taxon>
        <taxon>Glomeromycotina</taxon>
        <taxon>Glomeromycetes</taxon>
        <taxon>Glomerales</taxon>
        <taxon>Glomeraceae</taxon>
        <taxon>Rhizophagus</taxon>
    </lineage>
</organism>
<accession>A0A2I1HQG8</accession>
<keyword evidence="2" id="KW-1185">Reference proteome</keyword>
<comment type="caution">
    <text evidence="1">The sequence shown here is derived from an EMBL/GenBank/DDBJ whole genome shotgun (WGS) entry which is preliminary data.</text>
</comment>
<evidence type="ECO:0000313" key="1">
    <source>
        <dbReference type="EMBL" id="PKY61131.1"/>
    </source>
</evidence>
<dbReference type="AlphaFoldDB" id="A0A2I1HQG8"/>
<dbReference type="Proteomes" id="UP000234323">
    <property type="component" value="Unassembled WGS sequence"/>
</dbReference>
<dbReference type="VEuPathDB" id="FungiDB:RhiirFUN_021839"/>
<gene>
    <name evidence="1" type="ORF">RhiirA4_521109</name>
</gene>
<protein>
    <submittedName>
        <fullName evidence="1">Uncharacterized protein</fullName>
    </submittedName>
</protein>
<reference evidence="1 2" key="1">
    <citation type="submission" date="2015-10" db="EMBL/GenBank/DDBJ databases">
        <title>Genome analyses suggest a sexual origin of heterokaryosis in a supposedly ancient asexual fungus.</title>
        <authorList>
            <person name="Ropars J."/>
            <person name="Sedzielewska K."/>
            <person name="Noel J."/>
            <person name="Charron P."/>
            <person name="Farinelli L."/>
            <person name="Marton T."/>
            <person name="Kruger M."/>
            <person name="Pelin A."/>
            <person name="Brachmann A."/>
            <person name="Corradi N."/>
        </authorList>
    </citation>
    <scope>NUCLEOTIDE SEQUENCE [LARGE SCALE GENOMIC DNA]</scope>
    <source>
        <strain evidence="1 2">A4</strain>
    </source>
</reference>
<dbReference type="EMBL" id="LLXI01004975">
    <property type="protein sequence ID" value="PKY61131.1"/>
    <property type="molecule type" value="Genomic_DNA"/>
</dbReference>
<sequence length="192" mass="22535">MRQEFNISGTYGKGHTDFAITYIKKIFCVTEVKVADLEYRFCENFIQMQTACQHNLKVLKRKRDQNDFEYVYGMVTTGDNKWYFTMVTSENKFVVVTKEPLIFRLHKVKVNDEHLKSEVTELFATICGILLAKINDISPKKPNKKVIILLEINNAENTFLRNRVVALESELDNYYKNVDLKKHTGNRIRELQ</sequence>
<name>A0A2I1HQG8_9GLOM</name>
<proteinExistence type="predicted"/>